<feature type="transmembrane region" description="Helical" evidence="1">
    <location>
        <begin position="85"/>
        <end position="105"/>
    </location>
</feature>
<comment type="caution">
    <text evidence="2">The sequence shown here is derived from an EMBL/GenBank/DDBJ whole genome shotgun (WGS) entry which is preliminary data.</text>
</comment>
<feature type="transmembrane region" description="Helical" evidence="1">
    <location>
        <begin position="151"/>
        <end position="167"/>
    </location>
</feature>
<dbReference type="Pfam" id="PF13346">
    <property type="entry name" value="ABC2_membrane_5"/>
    <property type="match status" value="1"/>
</dbReference>
<feature type="transmembrane region" description="Helical" evidence="1">
    <location>
        <begin position="38"/>
        <end position="58"/>
    </location>
</feature>
<gene>
    <name evidence="2" type="ORF">AB9Q04_00375</name>
</gene>
<protein>
    <submittedName>
        <fullName evidence="2">ABC-2 transporter permease</fullName>
    </submittedName>
</protein>
<name>A0ABW9MY84_9FIRM</name>
<keyword evidence="1" id="KW-0812">Transmembrane</keyword>
<accession>A0ABW9MY84</accession>
<dbReference type="EMBL" id="JBGMEG010000001">
    <property type="protein sequence ID" value="MFO3716803.1"/>
    <property type="molecule type" value="Genomic_DNA"/>
</dbReference>
<evidence type="ECO:0000256" key="1">
    <source>
        <dbReference type="SAM" id="Phobius"/>
    </source>
</evidence>
<evidence type="ECO:0000313" key="3">
    <source>
        <dbReference type="Proteomes" id="UP001637993"/>
    </source>
</evidence>
<proteinExistence type="predicted"/>
<feature type="transmembrane region" description="Helical" evidence="1">
    <location>
        <begin position="125"/>
        <end position="144"/>
    </location>
</feature>
<keyword evidence="3" id="KW-1185">Reference proteome</keyword>
<keyword evidence="1" id="KW-1133">Transmembrane helix</keyword>
<dbReference type="InterPro" id="IPR025699">
    <property type="entry name" value="ABC2_memb-like"/>
</dbReference>
<organism evidence="2 3">
    <name type="scientific">Anaerococcus groningensis</name>
    <dbReference type="NCBI Taxonomy" id="3115616"/>
    <lineage>
        <taxon>Bacteria</taxon>
        <taxon>Bacillati</taxon>
        <taxon>Bacillota</taxon>
        <taxon>Tissierellia</taxon>
        <taxon>Tissierellales</taxon>
        <taxon>Peptoniphilaceae</taxon>
        <taxon>Anaerococcus</taxon>
    </lineage>
</organism>
<evidence type="ECO:0000313" key="2">
    <source>
        <dbReference type="EMBL" id="MFO3716803.1"/>
    </source>
</evidence>
<sequence>MMGLIKKDLIVSGLKLKHIFVFLMLIIGLFYLEITREYIPLISYGLMLFAPLIFFLSISNYMENDDYKTEILFPIRKRTIVRARFLEYFIISLMCITLIYSMVYIKQVFDKTQLESHQINLLATGIGMTLIYGGLVLCMMFVVGQDRIKEIGIAAFIFTLIPVRLFMEIVKKVLGLTNVFDFYNYTNIILAFIGFSIVFFLISYLVSILIFMKKEY</sequence>
<feature type="transmembrane region" description="Helical" evidence="1">
    <location>
        <begin position="12"/>
        <end position="32"/>
    </location>
</feature>
<dbReference type="RefSeq" id="WP_410023422.1">
    <property type="nucleotide sequence ID" value="NZ_JBGMEG010000001.1"/>
</dbReference>
<reference evidence="2 3" key="1">
    <citation type="journal article" date="2025" name="Anaerobe">
        <title>Description of Anaerococcus kampingiae sp. nov., Anaerococcus groningensis sp. nov., Anaerococcus martiniensis sp. nov., and Anaerococcus cruorum sp. nov., isolated from human clinical specimens.</title>
        <authorList>
            <person name="Boiten K.E."/>
            <person name="Meijer J."/>
            <person name="van Wezel E.M."/>
            <person name="Veloo A.C.M."/>
        </authorList>
    </citation>
    <scope>NUCLEOTIDE SEQUENCE [LARGE SCALE GENOMIC DNA]</scope>
    <source>
        <strain evidence="2 3">ENR1011</strain>
    </source>
</reference>
<keyword evidence="1" id="KW-0472">Membrane</keyword>
<feature type="transmembrane region" description="Helical" evidence="1">
    <location>
        <begin position="187"/>
        <end position="212"/>
    </location>
</feature>
<dbReference type="Proteomes" id="UP001637993">
    <property type="component" value="Unassembled WGS sequence"/>
</dbReference>